<feature type="region of interest" description="Disordered" evidence="1">
    <location>
        <begin position="1"/>
        <end position="85"/>
    </location>
</feature>
<organism evidence="2 3">
    <name type="scientific">Ambispora gerdemannii</name>
    <dbReference type="NCBI Taxonomy" id="144530"/>
    <lineage>
        <taxon>Eukaryota</taxon>
        <taxon>Fungi</taxon>
        <taxon>Fungi incertae sedis</taxon>
        <taxon>Mucoromycota</taxon>
        <taxon>Glomeromycotina</taxon>
        <taxon>Glomeromycetes</taxon>
        <taxon>Archaeosporales</taxon>
        <taxon>Ambisporaceae</taxon>
        <taxon>Ambispora</taxon>
    </lineage>
</organism>
<reference evidence="2" key="1">
    <citation type="submission" date="2021-06" db="EMBL/GenBank/DDBJ databases">
        <authorList>
            <person name="Kallberg Y."/>
            <person name="Tangrot J."/>
            <person name="Rosling A."/>
        </authorList>
    </citation>
    <scope>NUCLEOTIDE SEQUENCE</scope>
    <source>
        <strain evidence="2">MT106</strain>
    </source>
</reference>
<dbReference type="Proteomes" id="UP000789831">
    <property type="component" value="Unassembled WGS sequence"/>
</dbReference>
<gene>
    <name evidence="2" type="ORF">AGERDE_LOCUS4236</name>
</gene>
<proteinExistence type="predicted"/>
<feature type="compositionally biased region" description="Low complexity" evidence="1">
    <location>
        <begin position="44"/>
        <end position="76"/>
    </location>
</feature>
<accession>A0A9N8ZMS6</accession>
<evidence type="ECO:0000256" key="1">
    <source>
        <dbReference type="SAM" id="MobiDB-lite"/>
    </source>
</evidence>
<evidence type="ECO:0000313" key="2">
    <source>
        <dbReference type="EMBL" id="CAG8500789.1"/>
    </source>
</evidence>
<feature type="compositionally biased region" description="Basic and acidic residues" evidence="1">
    <location>
        <begin position="1"/>
        <end position="23"/>
    </location>
</feature>
<evidence type="ECO:0000313" key="3">
    <source>
        <dbReference type="Proteomes" id="UP000789831"/>
    </source>
</evidence>
<sequence>MAGPTREEERHFKKQTDRRDFNAKRKNSFGKKQELQMSNPPNPTVAITTSSSSPSTPSIGITSTTTSSTTASTLASGPALPSLRPTQEHIPLNSFNAQEVTTYLNNTWKEVLERHYDSNLSEAEKPELYSPPVNKPAWGQRGNRFLKEFTFRIII</sequence>
<dbReference type="OrthoDB" id="5598843at2759"/>
<comment type="caution">
    <text evidence="2">The sequence shown here is derived from an EMBL/GenBank/DDBJ whole genome shotgun (WGS) entry which is preliminary data.</text>
</comment>
<name>A0A9N8ZMS6_9GLOM</name>
<protein>
    <submittedName>
        <fullName evidence="2">1933_t:CDS:1</fullName>
    </submittedName>
</protein>
<keyword evidence="3" id="KW-1185">Reference proteome</keyword>
<dbReference type="EMBL" id="CAJVPL010000470">
    <property type="protein sequence ID" value="CAG8500789.1"/>
    <property type="molecule type" value="Genomic_DNA"/>
</dbReference>
<dbReference type="AlphaFoldDB" id="A0A9N8ZMS6"/>